<evidence type="ECO:0000313" key="2">
    <source>
        <dbReference type="Proteomes" id="UP000248975"/>
    </source>
</evidence>
<evidence type="ECO:0000313" key="1">
    <source>
        <dbReference type="EMBL" id="PZR00822.1"/>
    </source>
</evidence>
<accession>A0A2W5SCX4</accession>
<dbReference type="SUPFAM" id="SSF50969">
    <property type="entry name" value="YVTN repeat-like/Quinoprotein amine dehydrogenase"/>
    <property type="match status" value="1"/>
</dbReference>
<dbReference type="Gene3D" id="2.130.10.10">
    <property type="entry name" value="YVTN repeat-like/Quinoprotein amine dehydrogenase"/>
    <property type="match status" value="1"/>
</dbReference>
<reference evidence="1 2" key="1">
    <citation type="submission" date="2017-08" db="EMBL/GenBank/DDBJ databases">
        <title>Infants hospitalized years apart are colonized by the same room-sourced microbial strains.</title>
        <authorList>
            <person name="Brooks B."/>
            <person name="Olm M.R."/>
            <person name="Firek B.A."/>
            <person name="Baker R."/>
            <person name="Thomas B.C."/>
            <person name="Morowitz M.J."/>
            <person name="Banfield J.F."/>
        </authorList>
    </citation>
    <scope>NUCLEOTIDE SEQUENCE [LARGE SCALE GENOMIC DNA]</scope>
    <source>
        <strain evidence="1">S2_003_000_R2_11</strain>
    </source>
</reference>
<sequence>MATRRNVLAGLIATAIPRLSWAEVGSPAFVAAARDAEGQAWLHGLSEQGESRFRLPLPARGHAAAAHPSRPEAVAFARRPGVFAIVIDCAEGRVIARLTPPGGRQFNGHGAFTADGAVLFTSEVVAETSEGRLGIWDARRGYARIGEVATHGIGPHDIKRLADGSLVVANGGIQTDPQDRTKLNIDTMRPNLTYLTAEGELSELVELEEDYRQNSIRHLALAPDGTVAFAMQWEGDPADPVPLLGLHKRGSAARLCPNTDIDAPRMKGYAGSIAIDVAGSRVALTSPPGGVVAVFGMDGTPLATITRQDASGIAPGPEGFIVTDGLGAISACDETGIRPLNKQATAWDNHLVQI</sequence>
<dbReference type="AlphaFoldDB" id="A0A2W5SCX4"/>
<protein>
    <submittedName>
        <fullName evidence="1">DUF1513 domain-containing protein</fullName>
    </submittedName>
</protein>
<proteinExistence type="predicted"/>
<dbReference type="EMBL" id="QFQS01000001">
    <property type="protein sequence ID" value="PZR00822.1"/>
    <property type="molecule type" value="Genomic_DNA"/>
</dbReference>
<name>A0A2W5SCX4_CERSP</name>
<organism evidence="1 2">
    <name type="scientific">Cereibacter sphaeroides</name>
    <name type="common">Rhodobacter sphaeroides</name>
    <dbReference type="NCBI Taxonomy" id="1063"/>
    <lineage>
        <taxon>Bacteria</taxon>
        <taxon>Pseudomonadati</taxon>
        <taxon>Pseudomonadota</taxon>
        <taxon>Alphaproteobacteria</taxon>
        <taxon>Rhodobacterales</taxon>
        <taxon>Paracoccaceae</taxon>
        <taxon>Cereibacter</taxon>
    </lineage>
</organism>
<dbReference type="InterPro" id="IPR011044">
    <property type="entry name" value="Quino_amine_DH_bsu"/>
</dbReference>
<dbReference type="InterPro" id="IPR008311">
    <property type="entry name" value="UCP028101"/>
</dbReference>
<dbReference type="Pfam" id="PF07433">
    <property type="entry name" value="DUF1513"/>
    <property type="match status" value="1"/>
</dbReference>
<dbReference type="InterPro" id="IPR015943">
    <property type="entry name" value="WD40/YVTN_repeat-like_dom_sf"/>
</dbReference>
<comment type="caution">
    <text evidence="1">The sequence shown here is derived from an EMBL/GenBank/DDBJ whole genome shotgun (WGS) entry which is preliminary data.</text>
</comment>
<gene>
    <name evidence="1" type="ORF">DI533_09950</name>
</gene>
<dbReference type="PIRSF" id="PIRSF028101">
    <property type="entry name" value="UCP028101"/>
    <property type="match status" value="1"/>
</dbReference>
<dbReference type="Proteomes" id="UP000248975">
    <property type="component" value="Unassembled WGS sequence"/>
</dbReference>